<keyword evidence="9" id="KW-0234">DNA repair</keyword>
<evidence type="ECO:0000313" key="18">
    <source>
        <dbReference type="EMBL" id="BCR04847.1"/>
    </source>
</evidence>
<dbReference type="CDD" id="cd03425">
    <property type="entry name" value="NUDIX_MutT_NudA_like"/>
    <property type="match status" value="1"/>
</dbReference>
<dbReference type="Pfam" id="PF00293">
    <property type="entry name" value="NUDIX"/>
    <property type="match status" value="1"/>
</dbReference>
<evidence type="ECO:0000256" key="3">
    <source>
        <dbReference type="ARBA" id="ARBA00022457"/>
    </source>
</evidence>
<keyword evidence="7" id="KW-0378">Hydrolase</keyword>
<comment type="cofactor">
    <cofactor evidence="1">
        <name>Mg(2+)</name>
        <dbReference type="ChEBI" id="CHEBI:18420"/>
    </cofactor>
</comment>
<reference evidence="18 19" key="1">
    <citation type="journal article" date="2016" name="C (Basel)">
        <title>Selective Growth of and Electricity Production by Marine Exoelectrogenic Bacteria in Self-Aggregated Hydrogel of Microbially Reduced Graphene Oxide.</title>
        <authorList>
            <person name="Yoshida N."/>
            <person name="Goto Y."/>
            <person name="Miyata Y."/>
        </authorList>
    </citation>
    <scope>NUCLEOTIDE SEQUENCE [LARGE SCALE GENOMIC DNA]</scope>
    <source>
        <strain evidence="18 19">NIT-T3</strain>
    </source>
</reference>
<dbReference type="EC" id="3.6.1.55" evidence="12"/>
<evidence type="ECO:0000256" key="10">
    <source>
        <dbReference type="ARBA" id="ARBA00035861"/>
    </source>
</evidence>
<keyword evidence="6" id="KW-0227">DNA damage</keyword>
<evidence type="ECO:0000256" key="15">
    <source>
        <dbReference type="ARBA" id="ARBA00041979"/>
    </source>
</evidence>
<dbReference type="SUPFAM" id="SSF55811">
    <property type="entry name" value="Nudix"/>
    <property type="match status" value="1"/>
</dbReference>
<gene>
    <name evidence="18" type="ORF">DESUT3_19160</name>
</gene>
<evidence type="ECO:0000313" key="19">
    <source>
        <dbReference type="Proteomes" id="UP001319827"/>
    </source>
</evidence>
<evidence type="ECO:0000259" key="17">
    <source>
        <dbReference type="PROSITE" id="PS51462"/>
    </source>
</evidence>
<reference evidence="18 19" key="2">
    <citation type="journal article" date="2021" name="Int. J. Syst. Evol. Microbiol.">
        <title>Isolation and Polyphasic Characterization of Desulfuromonas versatilis sp. Nov., an Electrogenic Bacteria Capable of Versatile Metabolism Isolated from a Graphene Oxide-Reducing Enrichment Culture.</title>
        <authorList>
            <person name="Xie L."/>
            <person name="Yoshida N."/>
            <person name="Ishii S."/>
            <person name="Meng L."/>
        </authorList>
    </citation>
    <scope>NUCLEOTIDE SEQUENCE [LARGE SCALE GENOMIC DNA]</scope>
    <source>
        <strain evidence="18 19">NIT-T3</strain>
    </source>
</reference>
<dbReference type="PANTHER" id="PTHR47707:SF1">
    <property type="entry name" value="NUDIX HYDROLASE FAMILY PROTEIN"/>
    <property type="match status" value="1"/>
</dbReference>
<dbReference type="Proteomes" id="UP001319827">
    <property type="component" value="Chromosome"/>
</dbReference>
<dbReference type="Gene3D" id="3.90.79.10">
    <property type="entry name" value="Nucleoside Triphosphate Pyrophosphohydrolase"/>
    <property type="match status" value="1"/>
</dbReference>
<evidence type="ECO:0000256" key="14">
    <source>
        <dbReference type="ARBA" id="ARBA00041592"/>
    </source>
</evidence>
<keyword evidence="8" id="KW-0460">Magnesium</keyword>
<dbReference type="InterPro" id="IPR020476">
    <property type="entry name" value="Nudix_hydrolase"/>
</dbReference>
<proteinExistence type="inferred from homology"/>
<evidence type="ECO:0000256" key="9">
    <source>
        <dbReference type="ARBA" id="ARBA00023204"/>
    </source>
</evidence>
<evidence type="ECO:0000256" key="11">
    <source>
        <dbReference type="ARBA" id="ARBA00036904"/>
    </source>
</evidence>
<feature type="domain" description="Nudix hydrolase" evidence="17">
    <location>
        <begin position="4"/>
        <end position="129"/>
    </location>
</feature>
<keyword evidence="4" id="KW-0235">DNA replication</keyword>
<evidence type="ECO:0000256" key="1">
    <source>
        <dbReference type="ARBA" id="ARBA00001946"/>
    </source>
</evidence>
<evidence type="ECO:0000256" key="7">
    <source>
        <dbReference type="ARBA" id="ARBA00022801"/>
    </source>
</evidence>
<keyword evidence="5" id="KW-0479">Metal-binding</keyword>
<evidence type="ECO:0000256" key="2">
    <source>
        <dbReference type="ARBA" id="ARBA00005582"/>
    </source>
</evidence>
<evidence type="ECO:0000256" key="16">
    <source>
        <dbReference type="ARBA" id="ARBA00042798"/>
    </source>
</evidence>
<keyword evidence="19" id="KW-1185">Reference proteome</keyword>
<evidence type="ECO:0000256" key="5">
    <source>
        <dbReference type="ARBA" id="ARBA00022723"/>
    </source>
</evidence>
<comment type="catalytic activity">
    <reaction evidence="11">
        <text>8-oxo-GTP + H2O = 8-oxo-GMP + diphosphate + H(+)</text>
        <dbReference type="Rhea" id="RHEA:67616"/>
        <dbReference type="ChEBI" id="CHEBI:15377"/>
        <dbReference type="ChEBI" id="CHEBI:15378"/>
        <dbReference type="ChEBI" id="CHEBI:33019"/>
        <dbReference type="ChEBI" id="CHEBI:143553"/>
        <dbReference type="ChEBI" id="CHEBI:145694"/>
    </reaction>
</comment>
<dbReference type="PANTHER" id="PTHR47707">
    <property type="entry name" value="8-OXO-DGTP DIPHOSPHATASE"/>
    <property type="match status" value="1"/>
</dbReference>
<accession>A0ABN6DXI1</accession>
<evidence type="ECO:0000256" key="13">
    <source>
        <dbReference type="ARBA" id="ARBA00040794"/>
    </source>
</evidence>
<organism evidence="18 19">
    <name type="scientific">Desulfuromonas versatilis</name>
    <dbReference type="NCBI Taxonomy" id="2802975"/>
    <lineage>
        <taxon>Bacteria</taxon>
        <taxon>Pseudomonadati</taxon>
        <taxon>Thermodesulfobacteriota</taxon>
        <taxon>Desulfuromonadia</taxon>
        <taxon>Desulfuromonadales</taxon>
        <taxon>Desulfuromonadaceae</taxon>
        <taxon>Desulfuromonas</taxon>
    </lineage>
</organism>
<evidence type="ECO:0000256" key="4">
    <source>
        <dbReference type="ARBA" id="ARBA00022705"/>
    </source>
</evidence>
<evidence type="ECO:0000256" key="8">
    <source>
        <dbReference type="ARBA" id="ARBA00022842"/>
    </source>
</evidence>
<dbReference type="EMBL" id="AP024355">
    <property type="protein sequence ID" value="BCR04847.1"/>
    <property type="molecule type" value="Genomic_DNA"/>
</dbReference>
<dbReference type="InterPro" id="IPR000086">
    <property type="entry name" value="NUDIX_hydrolase_dom"/>
</dbReference>
<evidence type="ECO:0000256" key="6">
    <source>
        <dbReference type="ARBA" id="ARBA00022763"/>
    </source>
</evidence>
<dbReference type="PRINTS" id="PR00502">
    <property type="entry name" value="NUDIXFAMILY"/>
</dbReference>
<sequence>MNVRKHLHVTCAIIEHDGHVLAAQRSAEMSLPLKWEFPGGKIDPGESPEECLRRELMEEMAIAVNVGKKLPASTHQYPKFAVTLHPFLCSIESGEIVLHEHAAITWLPPEELHTLDWAEADLPIIEAYLEAYGAIAR</sequence>
<keyword evidence="3" id="KW-0515">Mutator protein</keyword>
<protein>
    <recommendedName>
        <fullName evidence="13">8-oxo-dGTP diphosphatase</fullName>
        <ecNumber evidence="12">3.6.1.55</ecNumber>
    </recommendedName>
    <alternativeName>
        <fullName evidence="16">7,8-dihydro-8-oxoguanine-triphosphatase</fullName>
    </alternativeName>
    <alternativeName>
        <fullName evidence="15">Mutator protein MutT</fullName>
    </alternativeName>
    <alternativeName>
        <fullName evidence="14">dGTP pyrophosphohydrolase</fullName>
    </alternativeName>
</protein>
<evidence type="ECO:0000256" key="12">
    <source>
        <dbReference type="ARBA" id="ARBA00038905"/>
    </source>
</evidence>
<name>A0ABN6DXI1_9BACT</name>
<dbReference type="PROSITE" id="PS51462">
    <property type="entry name" value="NUDIX"/>
    <property type="match status" value="1"/>
</dbReference>
<comment type="similarity">
    <text evidence="2">Belongs to the Nudix hydrolase family.</text>
</comment>
<dbReference type="InterPro" id="IPR047127">
    <property type="entry name" value="MutT-like"/>
</dbReference>
<dbReference type="InterPro" id="IPR015797">
    <property type="entry name" value="NUDIX_hydrolase-like_dom_sf"/>
</dbReference>
<comment type="catalytic activity">
    <reaction evidence="10">
        <text>8-oxo-dGTP + H2O = 8-oxo-dGMP + diphosphate + H(+)</text>
        <dbReference type="Rhea" id="RHEA:31575"/>
        <dbReference type="ChEBI" id="CHEBI:15377"/>
        <dbReference type="ChEBI" id="CHEBI:15378"/>
        <dbReference type="ChEBI" id="CHEBI:33019"/>
        <dbReference type="ChEBI" id="CHEBI:63224"/>
        <dbReference type="ChEBI" id="CHEBI:77896"/>
        <dbReference type="EC" id="3.6.1.55"/>
    </reaction>
</comment>